<dbReference type="Proteomes" id="UP000004030">
    <property type="component" value="Unassembled WGS sequence"/>
</dbReference>
<dbReference type="PATRIC" id="fig|1088721.3.peg.2773"/>
<evidence type="ECO:0000313" key="5">
    <source>
        <dbReference type="Proteomes" id="UP000004030"/>
    </source>
</evidence>
<dbReference type="Pfam" id="PF13975">
    <property type="entry name" value="gag-asp_proteas"/>
    <property type="match status" value="1"/>
</dbReference>
<evidence type="ECO:0000313" key="4">
    <source>
        <dbReference type="EMBL" id="EHJ60281.1"/>
    </source>
</evidence>
<dbReference type="eggNOG" id="COG3577">
    <property type="taxonomic scope" value="Bacteria"/>
</dbReference>
<keyword evidence="5" id="KW-1185">Reference proteome</keyword>
<dbReference type="RefSeq" id="WP_007013718.1">
    <property type="nucleotide sequence ID" value="NZ_AGFM01000040.1"/>
</dbReference>
<feature type="signal peptide" evidence="2">
    <location>
        <begin position="1"/>
        <end position="19"/>
    </location>
</feature>
<feature type="chain" id="PRO_5003488283" evidence="2">
    <location>
        <begin position="20"/>
        <end position="299"/>
    </location>
</feature>
<evidence type="ECO:0000259" key="3">
    <source>
        <dbReference type="PROSITE" id="PS50175"/>
    </source>
</evidence>
<dbReference type="Gene3D" id="2.40.70.10">
    <property type="entry name" value="Acid Proteases"/>
    <property type="match status" value="2"/>
</dbReference>
<evidence type="ECO:0000256" key="2">
    <source>
        <dbReference type="SAM" id="SignalP"/>
    </source>
</evidence>
<accession>G6EEN6</accession>
<dbReference type="KEGG" id="npn:JI59_06105"/>
<dbReference type="InterPro" id="IPR001995">
    <property type="entry name" value="Peptidase_A2_cat"/>
</dbReference>
<dbReference type="PROSITE" id="PS00141">
    <property type="entry name" value="ASP_PROTEASE"/>
    <property type="match status" value="1"/>
</dbReference>
<dbReference type="OrthoDB" id="107347at2"/>
<evidence type="ECO:0000256" key="1">
    <source>
        <dbReference type="ARBA" id="ARBA00022801"/>
    </source>
</evidence>
<dbReference type="GO" id="GO:0006508">
    <property type="term" value="P:proteolysis"/>
    <property type="evidence" value="ECO:0007669"/>
    <property type="project" value="InterPro"/>
</dbReference>
<dbReference type="CDD" id="cd05483">
    <property type="entry name" value="retropepsin_like_bacteria"/>
    <property type="match status" value="1"/>
</dbReference>
<protein>
    <submittedName>
        <fullName evidence="4">Putative peptidase A2A</fullName>
    </submittedName>
</protein>
<reference evidence="4 5" key="1">
    <citation type="journal article" date="2012" name="J. Bacteriol.">
        <title>Genome sequence of benzo(a)pyrene-degrading bacterium Novosphingobium pentaromativorans US6-1.</title>
        <authorList>
            <person name="Luo Y.R."/>
            <person name="Kang S.G."/>
            <person name="Kim S.J."/>
            <person name="Kim M.R."/>
            <person name="Li N."/>
            <person name="Lee J.H."/>
            <person name="Kwon K.K."/>
        </authorList>
    </citation>
    <scope>NUCLEOTIDE SEQUENCE [LARGE SCALE GENOMIC DNA]</scope>
    <source>
        <strain evidence="4 5">US6-1</strain>
    </source>
</reference>
<sequence>MTGTALALAAALIAHSAIAATPAQSVPDDSDAASEILQAQPDADDRMTIGVAIHGHGPYQFLIDTGSQNTVLSTALASALGLRIGPSTKVISLAGVGQANTARVESLDVGGRTFHDLTVPLLQDRHIGADGILGTDSLQHQRVVLDFDRNTIQIGDPHDFDRGGSYEITVRARKRSGQLIMTQATIDGIRTSVVIDTGSSSTIGNRALQRAMRERKGGSGVLTSVTGQTLPIDFGLAQKLKLESLEVANVLIAFADAPAFEALHLEKRPAIFLGMRELRAFRRVAIDFTTRKILFDLPG</sequence>
<dbReference type="InterPro" id="IPR001969">
    <property type="entry name" value="Aspartic_peptidase_AS"/>
</dbReference>
<dbReference type="EMBL" id="AGFM01000040">
    <property type="protein sequence ID" value="EHJ60281.1"/>
    <property type="molecule type" value="Genomic_DNA"/>
</dbReference>
<dbReference type="STRING" id="1088721.JI59_06105"/>
<comment type="caution">
    <text evidence="4">The sequence shown here is derived from an EMBL/GenBank/DDBJ whole genome shotgun (WGS) entry which is preliminary data.</text>
</comment>
<gene>
    <name evidence="4" type="ORF">NSU_2807</name>
</gene>
<dbReference type="AlphaFoldDB" id="G6EEN6"/>
<proteinExistence type="predicted"/>
<dbReference type="InterPro" id="IPR034122">
    <property type="entry name" value="Retropepsin-like_bacterial"/>
</dbReference>
<dbReference type="Pfam" id="PF13650">
    <property type="entry name" value="Asp_protease_2"/>
    <property type="match status" value="1"/>
</dbReference>
<name>G6EEN6_9SPHN</name>
<dbReference type="InterPro" id="IPR021109">
    <property type="entry name" value="Peptidase_aspartic_dom_sf"/>
</dbReference>
<dbReference type="PROSITE" id="PS50175">
    <property type="entry name" value="ASP_PROT_RETROV"/>
    <property type="match status" value="1"/>
</dbReference>
<dbReference type="SUPFAM" id="SSF50630">
    <property type="entry name" value="Acid proteases"/>
    <property type="match status" value="2"/>
</dbReference>
<keyword evidence="2" id="KW-0732">Signal</keyword>
<dbReference type="GO" id="GO:0004190">
    <property type="term" value="F:aspartic-type endopeptidase activity"/>
    <property type="evidence" value="ECO:0007669"/>
    <property type="project" value="InterPro"/>
</dbReference>
<feature type="domain" description="Peptidase A2" evidence="3">
    <location>
        <begin position="59"/>
        <end position="103"/>
    </location>
</feature>
<organism evidence="4 5">
    <name type="scientific">Novosphingobium pentaromativorans US6-1</name>
    <dbReference type="NCBI Taxonomy" id="1088721"/>
    <lineage>
        <taxon>Bacteria</taxon>
        <taxon>Pseudomonadati</taxon>
        <taxon>Pseudomonadota</taxon>
        <taxon>Alphaproteobacteria</taxon>
        <taxon>Sphingomonadales</taxon>
        <taxon>Sphingomonadaceae</taxon>
        <taxon>Novosphingobium</taxon>
    </lineage>
</organism>
<keyword evidence="1" id="KW-0378">Hydrolase</keyword>